<evidence type="ECO:0000313" key="7">
    <source>
        <dbReference type="EMBL" id="AZN43258.1"/>
    </source>
</evidence>
<dbReference type="Proteomes" id="UP000272528">
    <property type="component" value="Chromosome"/>
</dbReference>
<evidence type="ECO:0000256" key="4">
    <source>
        <dbReference type="ARBA" id="ARBA00023136"/>
    </source>
</evidence>
<dbReference type="PANTHER" id="PTHR33507">
    <property type="entry name" value="INNER MEMBRANE PROTEIN YBBJ"/>
    <property type="match status" value="1"/>
</dbReference>
<comment type="subcellular location">
    <subcellularLocation>
        <location evidence="1">Membrane</location>
        <topology evidence="1">Multi-pass membrane protein</topology>
    </subcellularLocation>
</comment>
<dbReference type="InterPro" id="IPR012340">
    <property type="entry name" value="NA-bd_OB-fold"/>
</dbReference>
<evidence type="ECO:0000259" key="6">
    <source>
        <dbReference type="Pfam" id="PF01957"/>
    </source>
</evidence>
<feature type="transmembrane region" description="Helical" evidence="5">
    <location>
        <begin position="45"/>
        <end position="67"/>
    </location>
</feature>
<keyword evidence="4 5" id="KW-0472">Membrane</keyword>
<keyword evidence="2 5" id="KW-0812">Transmembrane</keyword>
<evidence type="ECO:0000256" key="2">
    <source>
        <dbReference type="ARBA" id="ARBA00022692"/>
    </source>
</evidence>
<accession>A0A3Q8XAS0</accession>
<keyword evidence="3 5" id="KW-1133">Transmembrane helix</keyword>
<keyword evidence="8" id="KW-1185">Reference proteome</keyword>
<gene>
    <name evidence="7" type="ORF">EJC50_28890</name>
</gene>
<dbReference type="RefSeq" id="WP_126019638.1">
    <property type="nucleotide sequence ID" value="NZ_CP034437.1"/>
</dbReference>
<feature type="domain" description="NfeD-like C-terminal" evidence="6">
    <location>
        <begin position="84"/>
        <end position="140"/>
    </location>
</feature>
<sequence>MYAIVWLILAAALVLVELFTGTFYFLLMAAASILTIITAVTGLPLLVQCFTFVFALALLYMFLLPILRKVVPSSSRTLMRQGSDYLVGQEAFVIQTITPDEAGLVKVHGEIWSAVSGEKLDEGTKVSIVEVRVTKLFVTKE</sequence>
<organism evidence="7 8">
    <name type="scientific">Paenibacillus albus</name>
    <dbReference type="NCBI Taxonomy" id="2495582"/>
    <lineage>
        <taxon>Bacteria</taxon>
        <taxon>Bacillati</taxon>
        <taxon>Bacillota</taxon>
        <taxon>Bacilli</taxon>
        <taxon>Bacillales</taxon>
        <taxon>Paenibacillaceae</taxon>
        <taxon>Paenibacillus</taxon>
    </lineage>
</organism>
<dbReference type="OrthoDB" id="894082at2"/>
<dbReference type="InterPro" id="IPR052165">
    <property type="entry name" value="Membrane_assoc_protease"/>
</dbReference>
<feature type="transmembrane region" description="Helical" evidence="5">
    <location>
        <begin position="7"/>
        <end position="39"/>
    </location>
</feature>
<dbReference type="PANTHER" id="PTHR33507:SF3">
    <property type="entry name" value="INNER MEMBRANE PROTEIN YBBJ"/>
    <property type="match status" value="1"/>
</dbReference>
<proteinExistence type="predicted"/>
<dbReference type="InterPro" id="IPR002810">
    <property type="entry name" value="NfeD-like_C"/>
</dbReference>
<evidence type="ECO:0000256" key="5">
    <source>
        <dbReference type="SAM" id="Phobius"/>
    </source>
</evidence>
<name>A0A3Q8XAS0_9BACL</name>
<protein>
    <submittedName>
        <fullName evidence="7">NfeD family protein</fullName>
    </submittedName>
</protein>
<dbReference type="GO" id="GO:0005886">
    <property type="term" value="C:plasma membrane"/>
    <property type="evidence" value="ECO:0007669"/>
    <property type="project" value="TreeGrafter"/>
</dbReference>
<evidence type="ECO:0000256" key="3">
    <source>
        <dbReference type="ARBA" id="ARBA00022989"/>
    </source>
</evidence>
<reference evidence="8" key="1">
    <citation type="submission" date="2018-12" db="EMBL/GenBank/DDBJ databases">
        <title>Genome sequence of Peanibacillus sp.</title>
        <authorList>
            <person name="Subramani G."/>
            <person name="Srinivasan S."/>
            <person name="Kim M.K."/>
        </authorList>
    </citation>
    <scope>NUCLEOTIDE SEQUENCE [LARGE SCALE GENOMIC DNA]</scope>
    <source>
        <strain evidence="8">18JY67-1</strain>
    </source>
</reference>
<evidence type="ECO:0000313" key="8">
    <source>
        <dbReference type="Proteomes" id="UP000272528"/>
    </source>
</evidence>
<dbReference type="Gene3D" id="2.40.50.140">
    <property type="entry name" value="Nucleic acid-binding proteins"/>
    <property type="match status" value="1"/>
</dbReference>
<dbReference type="KEGG" id="palb:EJC50_28890"/>
<dbReference type="SUPFAM" id="SSF141322">
    <property type="entry name" value="NfeD domain-like"/>
    <property type="match status" value="1"/>
</dbReference>
<evidence type="ECO:0000256" key="1">
    <source>
        <dbReference type="ARBA" id="ARBA00004141"/>
    </source>
</evidence>
<dbReference type="Pfam" id="PF01957">
    <property type="entry name" value="NfeD"/>
    <property type="match status" value="1"/>
</dbReference>
<dbReference type="AlphaFoldDB" id="A0A3Q8XAS0"/>
<dbReference type="EMBL" id="CP034437">
    <property type="protein sequence ID" value="AZN43258.1"/>
    <property type="molecule type" value="Genomic_DNA"/>
</dbReference>